<evidence type="ECO:0000256" key="4">
    <source>
        <dbReference type="RuleBase" id="RU000461"/>
    </source>
</evidence>
<dbReference type="Pfam" id="PF00067">
    <property type="entry name" value="p450"/>
    <property type="match status" value="1"/>
</dbReference>
<keyword evidence="3 4" id="KW-0408">Iron</keyword>
<dbReference type="GO" id="GO:0020037">
    <property type="term" value="F:heme binding"/>
    <property type="evidence" value="ECO:0007669"/>
    <property type="project" value="InterPro"/>
</dbReference>
<reference evidence="5 6" key="1">
    <citation type="submission" date="2020-07" db="EMBL/GenBank/DDBJ databases">
        <title>Sequencing the genomes of 1000 actinobacteria strains.</title>
        <authorList>
            <person name="Klenk H.-P."/>
        </authorList>
    </citation>
    <scope>NUCLEOTIDE SEQUENCE [LARGE SCALE GENOMIC DNA]</scope>
    <source>
        <strain evidence="5 6">DSM 24723</strain>
    </source>
</reference>
<dbReference type="PROSITE" id="PS00086">
    <property type="entry name" value="CYTOCHROME_P450"/>
    <property type="match status" value="1"/>
</dbReference>
<dbReference type="InterPro" id="IPR017972">
    <property type="entry name" value="Cyt_P450_CS"/>
</dbReference>
<comment type="cofactor">
    <cofactor evidence="1 3">
        <name>heme</name>
        <dbReference type="ChEBI" id="CHEBI:30413"/>
    </cofactor>
</comment>
<keyword evidence="3 4" id="KW-0479">Metal-binding</keyword>
<keyword evidence="3 4" id="KW-0349">Heme</keyword>
<comment type="similarity">
    <text evidence="2 4">Belongs to the cytochrome P450 family.</text>
</comment>
<keyword evidence="4" id="KW-0503">Monooxygenase</keyword>
<dbReference type="PRINTS" id="PR00385">
    <property type="entry name" value="P450"/>
</dbReference>
<sequence>MARDAGAVRGDPLTFLTDVSRRYGDLVSFPVPGLPTLLVGDAEGARHVLQTAGRGWTKQTVQYAALRQVTGPGLLASAEPSWLTHRRAAAPAFHHQGLAAVSEQVTAAVDEAVRAELPAPGEPDRVVDVAALMSRIALDAVGRALFSADLTGHATELLQATSRSADLVVRLGRSMLPAIVWAPTPARVRLRSTRRRLERITAEVIAERRSLGAAAPGGAAPGGAAGSYGDDLLGLLLASGMPDQQIHDELVTMVVAGHETVAGSLSWTLMLLAEHEEHQDRTYAELADLPTPVRLHDPRSRAPWTRAVLDEALRLYPPGWVLSRRAQHDDVVAGVPVPAGTLAIVSPWLIHRRADLWPDPEAFRPERFLQEGAGRRGYLPFGLGARLCIGRDFALGEMAVVLARLLRTHRVGLTPGWCRPEPLPRLTVQPRGGMPLIVGARRDAP</sequence>
<gene>
    <name evidence="5" type="ORF">BJY28_002266</name>
</gene>
<dbReference type="PRINTS" id="PR00463">
    <property type="entry name" value="EP450I"/>
</dbReference>
<dbReference type="InterPro" id="IPR002401">
    <property type="entry name" value="Cyt_P450_E_grp-I"/>
</dbReference>
<keyword evidence="4" id="KW-0560">Oxidoreductase</keyword>
<protein>
    <submittedName>
        <fullName evidence="5">Cytochrome P450</fullName>
    </submittedName>
</protein>
<dbReference type="InterPro" id="IPR050121">
    <property type="entry name" value="Cytochrome_P450_monoxygenase"/>
</dbReference>
<evidence type="ECO:0000256" key="3">
    <source>
        <dbReference type="PIRSR" id="PIRSR602401-1"/>
    </source>
</evidence>
<keyword evidence="6" id="KW-1185">Reference proteome</keyword>
<dbReference type="SUPFAM" id="SSF48264">
    <property type="entry name" value="Cytochrome P450"/>
    <property type="match status" value="1"/>
</dbReference>
<dbReference type="GO" id="GO:0016705">
    <property type="term" value="F:oxidoreductase activity, acting on paired donors, with incorporation or reduction of molecular oxygen"/>
    <property type="evidence" value="ECO:0007669"/>
    <property type="project" value="InterPro"/>
</dbReference>
<proteinExistence type="inferred from homology"/>
<dbReference type="EMBL" id="JACBZX010000001">
    <property type="protein sequence ID" value="NYG37797.1"/>
    <property type="molecule type" value="Genomic_DNA"/>
</dbReference>
<dbReference type="Proteomes" id="UP000592181">
    <property type="component" value="Unassembled WGS sequence"/>
</dbReference>
<evidence type="ECO:0000313" key="6">
    <source>
        <dbReference type="Proteomes" id="UP000592181"/>
    </source>
</evidence>
<dbReference type="Gene3D" id="1.10.630.10">
    <property type="entry name" value="Cytochrome P450"/>
    <property type="match status" value="1"/>
</dbReference>
<dbReference type="GO" id="GO:0004497">
    <property type="term" value="F:monooxygenase activity"/>
    <property type="evidence" value="ECO:0007669"/>
    <property type="project" value="UniProtKB-KW"/>
</dbReference>
<dbReference type="PANTHER" id="PTHR24305:SF166">
    <property type="entry name" value="CYTOCHROME P450 12A4, MITOCHONDRIAL-RELATED"/>
    <property type="match status" value="1"/>
</dbReference>
<dbReference type="InterPro" id="IPR036396">
    <property type="entry name" value="Cyt_P450_sf"/>
</dbReference>
<dbReference type="RefSeq" id="WP_179463108.1">
    <property type="nucleotide sequence ID" value="NZ_JACBZX010000001.1"/>
</dbReference>
<dbReference type="AlphaFoldDB" id="A0A852X5T6"/>
<evidence type="ECO:0000313" key="5">
    <source>
        <dbReference type="EMBL" id="NYG37797.1"/>
    </source>
</evidence>
<organism evidence="5 6">
    <name type="scientific">Janibacter alkaliphilus</name>
    <dbReference type="NCBI Taxonomy" id="1069963"/>
    <lineage>
        <taxon>Bacteria</taxon>
        <taxon>Bacillati</taxon>
        <taxon>Actinomycetota</taxon>
        <taxon>Actinomycetes</taxon>
        <taxon>Micrococcales</taxon>
        <taxon>Intrasporangiaceae</taxon>
        <taxon>Janibacter</taxon>
    </lineage>
</organism>
<feature type="binding site" description="axial binding residue" evidence="3">
    <location>
        <position position="388"/>
    </location>
    <ligand>
        <name>heme</name>
        <dbReference type="ChEBI" id="CHEBI:30413"/>
    </ligand>
    <ligandPart>
        <name>Fe</name>
        <dbReference type="ChEBI" id="CHEBI:18248"/>
    </ligandPart>
</feature>
<comment type="caution">
    <text evidence="5">The sequence shown here is derived from an EMBL/GenBank/DDBJ whole genome shotgun (WGS) entry which is preliminary data.</text>
</comment>
<dbReference type="PANTHER" id="PTHR24305">
    <property type="entry name" value="CYTOCHROME P450"/>
    <property type="match status" value="1"/>
</dbReference>
<evidence type="ECO:0000256" key="2">
    <source>
        <dbReference type="ARBA" id="ARBA00010617"/>
    </source>
</evidence>
<dbReference type="GO" id="GO:0005506">
    <property type="term" value="F:iron ion binding"/>
    <property type="evidence" value="ECO:0007669"/>
    <property type="project" value="InterPro"/>
</dbReference>
<accession>A0A852X5T6</accession>
<dbReference type="InterPro" id="IPR001128">
    <property type="entry name" value="Cyt_P450"/>
</dbReference>
<name>A0A852X5T6_9MICO</name>
<evidence type="ECO:0000256" key="1">
    <source>
        <dbReference type="ARBA" id="ARBA00001971"/>
    </source>
</evidence>